<dbReference type="EC" id="3.6.1.31" evidence="11"/>
<comment type="similarity">
    <text evidence="4 11">Belongs to the PRA-PH family.</text>
</comment>
<comment type="pathway">
    <text evidence="3 11">Amino-acid biosynthesis; L-histidine biosynthesis; L-histidine from 5-phospho-alpha-D-ribose 1-diphosphate: step 2/9.</text>
</comment>
<dbReference type="NCBIfam" id="NF001611">
    <property type="entry name" value="PRK00400.1-3"/>
    <property type="match status" value="1"/>
</dbReference>
<evidence type="ECO:0000256" key="10">
    <source>
        <dbReference type="ARBA" id="ARBA00023102"/>
    </source>
</evidence>
<dbReference type="Pfam" id="PF01503">
    <property type="entry name" value="PRA-PH"/>
    <property type="match status" value="1"/>
</dbReference>
<sequence length="129" mass="13729">MAADTTKTVQTPASSTGFNAAGQTDWEVLERLVTTIRSRKGADPSSSYVAKLLGKGRLKMAQKVGEEAVEVAIAAVAQDKAALVDESADLLFHLMVLWADAGLDPADVMATLARREGRSGIEEKKNRKG</sequence>
<reference evidence="13" key="1">
    <citation type="journal article" date="2019" name="Int. J. Syst. Evol. Microbiol.">
        <title>The Global Catalogue of Microorganisms (GCM) 10K type strain sequencing project: providing services to taxonomists for standard genome sequencing and annotation.</title>
        <authorList>
            <consortium name="The Broad Institute Genomics Platform"/>
            <consortium name="The Broad Institute Genome Sequencing Center for Infectious Disease"/>
            <person name="Wu L."/>
            <person name="Ma J."/>
        </authorList>
    </citation>
    <scope>NUCLEOTIDE SEQUENCE [LARGE SCALE GENOMIC DNA]</scope>
    <source>
        <strain evidence="13">CGMCC 1.10188</strain>
    </source>
</reference>
<organism evidence="12 13">
    <name type="scientific">Tistrella bauzanensis</name>
    <dbReference type="NCBI Taxonomy" id="657419"/>
    <lineage>
        <taxon>Bacteria</taxon>
        <taxon>Pseudomonadati</taxon>
        <taxon>Pseudomonadota</taxon>
        <taxon>Alphaproteobacteria</taxon>
        <taxon>Geminicoccales</taxon>
        <taxon>Geminicoccaceae</taxon>
        <taxon>Tistrella</taxon>
    </lineage>
</organism>
<evidence type="ECO:0000256" key="4">
    <source>
        <dbReference type="ARBA" id="ARBA00009392"/>
    </source>
</evidence>
<evidence type="ECO:0000256" key="8">
    <source>
        <dbReference type="ARBA" id="ARBA00022801"/>
    </source>
</evidence>
<accession>A0ABQ1IPL9</accession>
<gene>
    <name evidence="11 12" type="primary">hisE</name>
    <name evidence="12" type="ORF">GCM10011505_29760</name>
</gene>
<comment type="caution">
    <text evidence="12">The sequence shown here is derived from an EMBL/GenBank/DDBJ whole genome shotgun (WGS) entry which is preliminary data.</text>
</comment>
<evidence type="ECO:0000256" key="9">
    <source>
        <dbReference type="ARBA" id="ARBA00022840"/>
    </source>
</evidence>
<evidence type="ECO:0000256" key="6">
    <source>
        <dbReference type="ARBA" id="ARBA00022605"/>
    </source>
</evidence>
<evidence type="ECO:0000313" key="13">
    <source>
        <dbReference type="Proteomes" id="UP000603352"/>
    </source>
</evidence>
<dbReference type="HAMAP" id="MF_01020">
    <property type="entry name" value="HisE"/>
    <property type="match status" value="1"/>
</dbReference>
<evidence type="ECO:0000256" key="7">
    <source>
        <dbReference type="ARBA" id="ARBA00022741"/>
    </source>
</evidence>
<dbReference type="NCBIfam" id="NF001613">
    <property type="entry name" value="PRK00400.1-5"/>
    <property type="match status" value="1"/>
</dbReference>
<evidence type="ECO:0000256" key="5">
    <source>
        <dbReference type="ARBA" id="ARBA00022490"/>
    </source>
</evidence>
<evidence type="ECO:0000313" key="12">
    <source>
        <dbReference type="EMBL" id="GGB46668.1"/>
    </source>
</evidence>
<evidence type="ECO:0000256" key="11">
    <source>
        <dbReference type="HAMAP-Rule" id="MF_01020"/>
    </source>
</evidence>
<keyword evidence="9 11" id="KW-0067">ATP-binding</keyword>
<name>A0ABQ1IPL9_9PROT</name>
<dbReference type="SUPFAM" id="SSF101386">
    <property type="entry name" value="all-alpha NTP pyrophosphatases"/>
    <property type="match status" value="1"/>
</dbReference>
<dbReference type="InterPro" id="IPR021130">
    <property type="entry name" value="PRib-ATP_PPHydrolase-like"/>
</dbReference>
<dbReference type="PANTHER" id="PTHR42945:SF9">
    <property type="entry name" value="HISTIDINE BIOSYNTHESIS BIFUNCTIONAL PROTEIN HISIE"/>
    <property type="match status" value="1"/>
</dbReference>
<keyword evidence="7 11" id="KW-0547">Nucleotide-binding</keyword>
<comment type="subcellular location">
    <subcellularLocation>
        <location evidence="2 11">Cytoplasm</location>
    </subcellularLocation>
</comment>
<keyword evidence="13" id="KW-1185">Reference proteome</keyword>
<dbReference type="PANTHER" id="PTHR42945">
    <property type="entry name" value="HISTIDINE BIOSYNTHESIS BIFUNCTIONAL PROTEIN"/>
    <property type="match status" value="1"/>
</dbReference>
<dbReference type="CDD" id="cd11534">
    <property type="entry name" value="NTP-PPase_HisIE_like"/>
    <property type="match status" value="1"/>
</dbReference>
<keyword evidence="6 11" id="KW-0028">Amino-acid biosynthesis</keyword>
<comment type="catalytic activity">
    <reaction evidence="1 11">
        <text>1-(5-phospho-beta-D-ribosyl)-ATP + H2O = 1-(5-phospho-beta-D-ribosyl)-5'-AMP + diphosphate + H(+)</text>
        <dbReference type="Rhea" id="RHEA:22828"/>
        <dbReference type="ChEBI" id="CHEBI:15377"/>
        <dbReference type="ChEBI" id="CHEBI:15378"/>
        <dbReference type="ChEBI" id="CHEBI:33019"/>
        <dbReference type="ChEBI" id="CHEBI:59457"/>
        <dbReference type="ChEBI" id="CHEBI:73183"/>
        <dbReference type="EC" id="3.6.1.31"/>
    </reaction>
</comment>
<dbReference type="InterPro" id="IPR008179">
    <property type="entry name" value="HisE"/>
</dbReference>
<dbReference type="NCBIfam" id="TIGR03188">
    <property type="entry name" value="histidine_hisI"/>
    <property type="match status" value="1"/>
</dbReference>
<keyword evidence="5 11" id="KW-0963">Cytoplasm</keyword>
<protein>
    <recommendedName>
        <fullName evidence="11">Phosphoribosyl-ATP pyrophosphatase</fullName>
        <shortName evidence="11">PRA-PH</shortName>
        <ecNumber evidence="11">3.6.1.31</ecNumber>
    </recommendedName>
</protein>
<dbReference type="RefSeq" id="WP_188579247.1">
    <property type="nucleotide sequence ID" value="NZ_BMDZ01000035.1"/>
</dbReference>
<dbReference type="Proteomes" id="UP000603352">
    <property type="component" value="Unassembled WGS sequence"/>
</dbReference>
<evidence type="ECO:0000256" key="2">
    <source>
        <dbReference type="ARBA" id="ARBA00004496"/>
    </source>
</evidence>
<dbReference type="Gene3D" id="1.10.287.1080">
    <property type="entry name" value="MazG-like"/>
    <property type="match status" value="1"/>
</dbReference>
<proteinExistence type="inferred from homology"/>
<keyword evidence="10 11" id="KW-0368">Histidine biosynthesis</keyword>
<evidence type="ECO:0000256" key="1">
    <source>
        <dbReference type="ARBA" id="ARBA00001460"/>
    </source>
</evidence>
<dbReference type="EMBL" id="BMDZ01000035">
    <property type="protein sequence ID" value="GGB46668.1"/>
    <property type="molecule type" value="Genomic_DNA"/>
</dbReference>
<evidence type="ECO:0000256" key="3">
    <source>
        <dbReference type="ARBA" id="ARBA00005204"/>
    </source>
</evidence>
<keyword evidence="8 11" id="KW-0378">Hydrolase</keyword>